<proteinExistence type="inferred from homology"/>
<organism evidence="8 9">
    <name type="scientific">Lodderomyces elongisporus (strain ATCC 11503 / CBS 2605 / JCM 1781 / NBRC 1676 / NRRL YB-4239)</name>
    <name type="common">Yeast</name>
    <name type="synonym">Saccharomyces elongisporus</name>
    <dbReference type="NCBI Taxonomy" id="379508"/>
    <lineage>
        <taxon>Eukaryota</taxon>
        <taxon>Fungi</taxon>
        <taxon>Dikarya</taxon>
        <taxon>Ascomycota</taxon>
        <taxon>Saccharomycotina</taxon>
        <taxon>Pichiomycetes</taxon>
        <taxon>Debaryomycetaceae</taxon>
        <taxon>Candida/Lodderomyces clade</taxon>
        <taxon>Lodderomyces</taxon>
    </lineage>
</organism>
<dbReference type="AlphaFoldDB" id="A5E0C5"/>
<dbReference type="FunFam" id="3.60.130.10:FF:000003">
    <property type="entry name" value="Alpha-ketoglutarate-dependent taurine dioxygenase"/>
    <property type="match status" value="1"/>
</dbReference>
<dbReference type="OrthoDB" id="10257314at2759"/>
<dbReference type="GO" id="GO:0044273">
    <property type="term" value="P:sulfur compound catabolic process"/>
    <property type="evidence" value="ECO:0007669"/>
    <property type="project" value="TreeGrafter"/>
</dbReference>
<dbReference type="KEGG" id="lel:PVL30_002554"/>
<dbReference type="eggNOG" id="ENOG502QT05">
    <property type="taxonomic scope" value="Eukaryota"/>
</dbReference>
<evidence type="ECO:0000259" key="7">
    <source>
        <dbReference type="Pfam" id="PF02668"/>
    </source>
</evidence>
<evidence type="ECO:0000256" key="2">
    <source>
        <dbReference type="ARBA" id="ARBA00005896"/>
    </source>
</evidence>
<gene>
    <name evidence="8" type="ORF">LELG_03062</name>
</gene>
<evidence type="ECO:0000256" key="1">
    <source>
        <dbReference type="ARBA" id="ARBA00001954"/>
    </source>
</evidence>
<evidence type="ECO:0000256" key="6">
    <source>
        <dbReference type="ARBA" id="ARBA00023004"/>
    </source>
</evidence>
<comment type="cofactor">
    <cofactor evidence="1">
        <name>Fe(2+)</name>
        <dbReference type="ChEBI" id="CHEBI:29033"/>
    </cofactor>
</comment>
<protein>
    <recommendedName>
        <fullName evidence="7">TauD/TfdA-like domain-containing protein</fullName>
    </recommendedName>
</protein>
<evidence type="ECO:0000256" key="3">
    <source>
        <dbReference type="ARBA" id="ARBA00022723"/>
    </source>
</evidence>
<dbReference type="GO" id="GO:0000907">
    <property type="term" value="F:sulfonate dioxygenase activity"/>
    <property type="evidence" value="ECO:0007669"/>
    <property type="project" value="TreeGrafter"/>
</dbReference>
<keyword evidence="3" id="KW-0479">Metal-binding</keyword>
<keyword evidence="6" id="KW-0408">Iron</keyword>
<dbReference type="OMA" id="HITFRGA"/>
<dbReference type="Gene3D" id="3.60.130.10">
    <property type="entry name" value="Clavaminate synthase-like"/>
    <property type="match status" value="1"/>
</dbReference>
<keyword evidence="9" id="KW-1185">Reference proteome</keyword>
<dbReference type="InParanoid" id="A5E0C5"/>
<dbReference type="HOGENOM" id="CLU_036005_0_0_1"/>
<dbReference type="PANTHER" id="PTHR30468">
    <property type="entry name" value="ALPHA-KETOGLUTARATE-DEPENDENT SULFONATE DIOXYGENASE"/>
    <property type="match status" value="1"/>
</dbReference>
<dbReference type="GO" id="GO:0005737">
    <property type="term" value="C:cytoplasm"/>
    <property type="evidence" value="ECO:0007669"/>
    <property type="project" value="TreeGrafter"/>
</dbReference>
<dbReference type="Proteomes" id="UP000001996">
    <property type="component" value="Unassembled WGS sequence"/>
</dbReference>
<dbReference type="GeneID" id="5232290"/>
<evidence type="ECO:0000313" key="8">
    <source>
        <dbReference type="EMBL" id="EDK44883.1"/>
    </source>
</evidence>
<evidence type="ECO:0000256" key="4">
    <source>
        <dbReference type="ARBA" id="ARBA00022964"/>
    </source>
</evidence>
<evidence type="ECO:0000313" key="9">
    <source>
        <dbReference type="Proteomes" id="UP000001996"/>
    </source>
</evidence>
<dbReference type="InterPro" id="IPR042098">
    <property type="entry name" value="TauD-like_sf"/>
</dbReference>
<name>A5E0C5_LODEL</name>
<dbReference type="GO" id="GO:0046872">
    <property type="term" value="F:metal ion binding"/>
    <property type="evidence" value="ECO:0007669"/>
    <property type="project" value="UniProtKB-KW"/>
</dbReference>
<evidence type="ECO:0000256" key="5">
    <source>
        <dbReference type="ARBA" id="ARBA00023002"/>
    </source>
</evidence>
<dbReference type="PANTHER" id="PTHR30468:SF1">
    <property type="entry name" value="ALPHA-KETOGLUTARATE-DEPENDENT SULFONATE DIOXYGENASE"/>
    <property type="match status" value="1"/>
</dbReference>
<dbReference type="EMBL" id="CH981527">
    <property type="protein sequence ID" value="EDK44883.1"/>
    <property type="molecule type" value="Genomic_DNA"/>
</dbReference>
<comment type="similarity">
    <text evidence="2">Belongs to the TfdA dioxygenase family.</text>
</comment>
<feature type="domain" description="TauD/TfdA-like" evidence="7">
    <location>
        <begin position="90"/>
        <end position="359"/>
    </location>
</feature>
<reference evidence="8 9" key="1">
    <citation type="journal article" date="2009" name="Nature">
        <title>Evolution of pathogenicity and sexual reproduction in eight Candida genomes.</title>
        <authorList>
            <person name="Butler G."/>
            <person name="Rasmussen M.D."/>
            <person name="Lin M.F."/>
            <person name="Santos M.A."/>
            <person name="Sakthikumar S."/>
            <person name="Munro C.A."/>
            <person name="Rheinbay E."/>
            <person name="Grabherr M."/>
            <person name="Forche A."/>
            <person name="Reedy J.L."/>
            <person name="Agrafioti I."/>
            <person name="Arnaud M.B."/>
            <person name="Bates S."/>
            <person name="Brown A.J."/>
            <person name="Brunke S."/>
            <person name="Costanzo M.C."/>
            <person name="Fitzpatrick D.A."/>
            <person name="de Groot P.W."/>
            <person name="Harris D."/>
            <person name="Hoyer L.L."/>
            <person name="Hube B."/>
            <person name="Klis F.M."/>
            <person name="Kodira C."/>
            <person name="Lennard N."/>
            <person name="Logue M.E."/>
            <person name="Martin R."/>
            <person name="Neiman A.M."/>
            <person name="Nikolaou E."/>
            <person name="Quail M.A."/>
            <person name="Quinn J."/>
            <person name="Santos M.C."/>
            <person name="Schmitzberger F.F."/>
            <person name="Sherlock G."/>
            <person name="Shah P."/>
            <person name="Silverstein K.A."/>
            <person name="Skrzypek M.S."/>
            <person name="Soll D."/>
            <person name="Staggs R."/>
            <person name="Stansfield I."/>
            <person name="Stumpf M.P."/>
            <person name="Sudbery P.E."/>
            <person name="Srikantha T."/>
            <person name="Zeng Q."/>
            <person name="Berman J."/>
            <person name="Berriman M."/>
            <person name="Heitman J."/>
            <person name="Gow N.A."/>
            <person name="Lorenz M.C."/>
            <person name="Birren B.W."/>
            <person name="Kellis M."/>
            <person name="Cuomo C.A."/>
        </authorList>
    </citation>
    <scope>NUCLEOTIDE SEQUENCE [LARGE SCALE GENOMIC DNA]</scope>
    <source>
        <strain evidence="9">ATCC 11503 / BCRC 21390 / CBS 2605 / JCM 1781 / NBRC 1676 / NRRL YB-4239</strain>
    </source>
</reference>
<dbReference type="VEuPathDB" id="FungiDB:LELG_03062"/>
<keyword evidence="4" id="KW-0223">Dioxygenase</keyword>
<dbReference type="InterPro" id="IPR003819">
    <property type="entry name" value="TauD/TfdA-like"/>
</dbReference>
<dbReference type="InterPro" id="IPR051323">
    <property type="entry name" value="AtsK-like"/>
</dbReference>
<dbReference type="SUPFAM" id="SSF51197">
    <property type="entry name" value="Clavaminate synthase-like"/>
    <property type="match status" value="1"/>
</dbReference>
<dbReference type="Pfam" id="PF02668">
    <property type="entry name" value="TauD"/>
    <property type="match status" value="1"/>
</dbReference>
<sequence>MAPVAAAVEDKYDASQFQPSYSGKTKRGSITVSQDNQKLALYPQYLPTWNPLQKFPPYKFEKYIDKGHQASDKFENLFSLGSAKSTDYTVKRLTPKLGSEIDGIQLSQLDDKAKLDLAKFVAERGVVVFKNQDFNDKGPQFAIDFMNYFGPLHIHPTSGSPENFPQMHITFRGASQDEIDTAFAKNTNSISWHSDCSYSLNALQLTLFSCLQLPESGGDTLFANTVEAYNRLSPAMQERLEGLHILHSSVEQAETNKKAGGITRREPETNIHPIVRVNPLTGKKHLYVNKEFGRRIIELKKEESDYLLKFLYDHIEGAQDLQIRVSWQPNTVVLWNNATTVHTPCVDFDEPVIRHAYRISVMGERPVSDLKYLNDENYLKEKYEELGI</sequence>
<accession>A5E0C5</accession>
<keyword evidence="5" id="KW-0560">Oxidoreductase</keyword>